<comment type="caution">
    <text evidence="1">The sequence shown here is derived from an EMBL/GenBank/DDBJ whole genome shotgun (WGS) entry which is preliminary data.</text>
</comment>
<keyword evidence="2" id="KW-1185">Reference proteome</keyword>
<evidence type="ECO:0000313" key="1">
    <source>
        <dbReference type="EMBL" id="CAH2402777.1"/>
    </source>
</evidence>
<dbReference type="Proteomes" id="UP001152604">
    <property type="component" value="Unassembled WGS sequence"/>
</dbReference>
<accession>A0ABN8JXQ5</accession>
<reference evidence="1" key="1">
    <citation type="submission" date="2022-03" db="EMBL/GenBank/DDBJ databases">
        <authorList>
            <person name="Brunel B."/>
        </authorList>
    </citation>
    <scope>NUCLEOTIDE SEQUENCE</scope>
    <source>
        <strain evidence="1">STM4922sample</strain>
    </source>
</reference>
<protein>
    <submittedName>
        <fullName evidence="1">Uncharacterized protein</fullName>
    </submittedName>
</protein>
<name>A0ABN8JXQ5_9HYPH</name>
<evidence type="ECO:0000313" key="2">
    <source>
        <dbReference type="Proteomes" id="UP001152604"/>
    </source>
</evidence>
<gene>
    <name evidence="1" type="ORF">MES4922_300046</name>
</gene>
<organism evidence="1 2">
    <name type="scientific">Mesorhizobium ventifaucium</name>
    <dbReference type="NCBI Taxonomy" id="666020"/>
    <lineage>
        <taxon>Bacteria</taxon>
        <taxon>Pseudomonadati</taxon>
        <taxon>Pseudomonadota</taxon>
        <taxon>Alphaproteobacteria</taxon>
        <taxon>Hyphomicrobiales</taxon>
        <taxon>Phyllobacteriaceae</taxon>
        <taxon>Mesorhizobium</taxon>
    </lineage>
</organism>
<proteinExistence type="predicted"/>
<dbReference type="EMBL" id="CAKXZS010000024">
    <property type="protein sequence ID" value="CAH2402777.1"/>
    <property type="molecule type" value="Genomic_DNA"/>
</dbReference>
<sequence length="67" mass="7033">MTPDDIGRGRLRPSLPDFGWATDDVRALTTAATSLTSLPQAIAATGAKGRTCLYVAFTILGLVGRRA</sequence>